<name>A0A133VQR6_9EURY</name>
<comment type="caution">
    <text evidence="1">The sequence shown here is derived from an EMBL/GenBank/DDBJ whole genome shotgun (WGS) entry which is preliminary data.</text>
</comment>
<sequence length="200" mass="22578">MLLIAAFTIPLKIMREPKEEYLEPSVLVYKTPEGPSVDNVSNVWEKVKDRNETKFVTSENNPSALIYIHPYSVGAFDPKTAEIIIILSSSSEGSVKTAIFRLDFQTNQLKKAYTSNFSKIEKFTLENAAKLMEGKIAELAYGEKDIIKEEVEDLHPYFVYTYPAGDFGGTLIIEKRTGKLILYATTVWDGRGELLIPQDE</sequence>
<accession>A0A133VQR6</accession>
<gene>
    <name evidence="1" type="ORF">AKJ56_00230</name>
</gene>
<keyword evidence="2" id="KW-1185">Reference proteome</keyword>
<reference evidence="1 2" key="1">
    <citation type="journal article" date="2016" name="Sci. Rep.">
        <title>Metabolic traits of an uncultured archaeal lineage -MSBL1- from brine pools of the Red Sea.</title>
        <authorList>
            <person name="Mwirichia R."/>
            <person name="Alam I."/>
            <person name="Rashid M."/>
            <person name="Vinu M."/>
            <person name="Ba-Alawi W."/>
            <person name="Anthony Kamau A."/>
            <person name="Kamanda Ngugi D."/>
            <person name="Goker M."/>
            <person name="Klenk H.P."/>
            <person name="Bajic V."/>
            <person name="Stingl U."/>
        </authorList>
    </citation>
    <scope>NUCLEOTIDE SEQUENCE [LARGE SCALE GENOMIC DNA]</scope>
    <source>
        <strain evidence="1">SCGC-AAA382N08</strain>
    </source>
</reference>
<evidence type="ECO:0000313" key="1">
    <source>
        <dbReference type="EMBL" id="KXB08798.1"/>
    </source>
</evidence>
<dbReference type="EMBL" id="LHYJ01000002">
    <property type="protein sequence ID" value="KXB08798.1"/>
    <property type="molecule type" value="Genomic_DNA"/>
</dbReference>
<protein>
    <submittedName>
        <fullName evidence="1">Uncharacterized protein</fullName>
    </submittedName>
</protein>
<proteinExistence type="predicted"/>
<evidence type="ECO:0000313" key="2">
    <source>
        <dbReference type="Proteomes" id="UP000070175"/>
    </source>
</evidence>
<organism evidence="1 2">
    <name type="scientific">candidate division MSBL1 archaeon SCGC-AAA382N08</name>
    <dbReference type="NCBI Taxonomy" id="1698285"/>
    <lineage>
        <taxon>Archaea</taxon>
        <taxon>Methanobacteriati</taxon>
        <taxon>Methanobacteriota</taxon>
        <taxon>candidate division MSBL1</taxon>
    </lineage>
</organism>
<dbReference type="Proteomes" id="UP000070175">
    <property type="component" value="Unassembled WGS sequence"/>
</dbReference>
<dbReference type="AlphaFoldDB" id="A0A133VQR6"/>